<feature type="domain" description="Attractin/MKLN-like beta-propeller" evidence="3">
    <location>
        <begin position="433"/>
        <end position="677"/>
    </location>
</feature>
<evidence type="ECO:0000313" key="5">
    <source>
        <dbReference type="Proteomes" id="UP000178943"/>
    </source>
</evidence>
<sequence length="1237" mass="136960">MKLKYFIYFTCIFFIFALALLWNARIATPNDSSEFVSKSNTSTAFMKANNFHHLTLNDRISCQEAIERVYWKFRIWPDTNPQFKPAFESIMTKEIITAKVEDTLKKSNALEYYWNKVITSNELQTELNRIAANTKQPEILKEIWNVLDNDPHLIAECLVRPLLANNLMKQLYAFDERFQSELHKTAETEWQSFKNNHKFQIEKGQYIEYEYYRFDSAIERQNIIIDAPNVLKEIEWKRLITTLSNNFGIALEPNQHIDKLTDKLPVNKPSKLIEDETKIISMIILSKDKNTIKTGLIEWKKVSFDKWWAERTNLFSPIIAEPVFEYILPPTINVSLPCTNDGWTPTSLTNVPTGRYQHVAVWTGAEMIVWGGYGSTGYYDTGGLYYPSTDTWMSTSTTDAPSPRFWHVGLWMGTEMIVWGGHDGTTWINTGGKYNPNTDSWTPTSNTNAPSERSGHTGVWTGTEMIVWGGVNSTGNQNTGGKYNPNTDSWFPTSTINAPDKRVYHSAVWTASWMIIWGGHDNLNYYSTGGKYNPSANSWTPTSTTGAPQARELNSTVWTGTEMIVWGGHYYDLTTHYYLDTGGRYNPTSDSWTAISATSVPAARGYHTGIWSGTEMIVWGGYSGMGGNYYFNDGGRYNPITNSWTPTTTTNAPSQRYYQSAIWTGTEMIIWSGTDDVTNFDTGGRYCALQCTTPTYDSGLKAPVCPLTNCCESGTLLDSRDTINIQSEPNQPNTINDSCADGAVGNYHDDESLDSMLIRTVDGSYIRPGKTVIMSADTWCNRDTDFIDFYYTTTVTPPTWTFVETYQSSSNTPHLETFSHTFSIPVITGVQALRGNFRRDGSASYCSTGNRDDHDDLILTICGTLQPAQNPDPANGSTSCSSPTLSWDPVPNAISYDVWADGSQICSDINVTYCPTTFTSGTYEWYVMSKNICGEGYAGYFWSFSIAGVPSGLTNNSAADVNGCADSGVEITWNSDPADWGDGGGGGSRTYDIIRDSIDIYTGIPYGTTTYIDTTGVNGTIYNYKVRYNNKCGLSSETDPGATAADNLPFAPTGLTNNSASDLDSCQDTGVEISWTQDPVNWGDNGSGTRTFDVIRDGSDIATDISYSTTAYIDNSGANETIYSYTVRYKNGCGLSAETTPGASAKDDVDATPPGDIGNSLLPSKAGSDIALVWINVADAASYNVYRGLTASAPFPSGWIIIAQPSVNSYNDPVLSDTINYYYKILAVDICGNTSGN</sequence>
<gene>
    <name evidence="4" type="ORF">A2Y62_02760</name>
</gene>
<dbReference type="InterPro" id="IPR056737">
    <property type="entry name" value="Beta-prop_ATRN-MKLN-like"/>
</dbReference>
<protein>
    <recommendedName>
        <fullName evidence="3">Attractin/MKLN-like beta-propeller domain-containing protein</fullName>
    </recommendedName>
</protein>
<reference evidence="4 5" key="1">
    <citation type="journal article" date="2016" name="Nat. Commun.">
        <title>Thousands of microbial genomes shed light on interconnected biogeochemical processes in an aquifer system.</title>
        <authorList>
            <person name="Anantharaman K."/>
            <person name="Brown C.T."/>
            <person name="Hug L.A."/>
            <person name="Sharon I."/>
            <person name="Castelle C.J."/>
            <person name="Probst A.J."/>
            <person name="Thomas B.C."/>
            <person name="Singh A."/>
            <person name="Wilkins M.J."/>
            <person name="Karaoz U."/>
            <person name="Brodie E.L."/>
            <person name="Williams K.H."/>
            <person name="Hubbard S.S."/>
            <person name="Banfield J.F."/>
        </authorList>
    </citation>
    <scope>NUCLEOTIDE SEQUENCE [LARGE SCALE GENOMIC DNA]</scope>
</reference>
<accession>A0A1F5VXU2</accession>
<comment type="caution">
    <text evidence="4">The sequence shown here is derived from an EMBL/GenBank/DDBJ whole genome shotgun (WGS) entry which is preliminary data.</text>
</comment>
<keyword evidence="2" id="KW-0677">Repeat</keyword>
<dbReference type="PANTHER" id="PTHR45632">
    <property type="entry name" value="LD33804P"/>
    <property type="match status" value="1"/>
</dbReference>
<dbReference type="Gene3D" id="2.60.40.10">
    <property type="entry name" value="Immunoglobulins"/>
    <property type="match status" value="2"/>
</dbReference>
<dbReference type="Gene3D" id="2.120.10.80">
    <property type="entry name" value="Kelch-type beta propeller"/>
    <property type="match status" value="2"/>
</dbReference>
<dbReference type="AlphaFoldDB" id="A0A1F5VXU2"/>
<proteinExistence type="predicted"/>
<dbReference type="STRING" id="1817863.A2Y62_02760"/>
<dbReference type="SUPFAM" id="SSF117281">
    <property type="entry name" value="Kelch motif"/>
    <property type="match status" value="2"/>
</dbReference>
<name>A0A1F5VXU2_9BACT</name>
<evidence type="ECO:0000256" key="2">
    <source>
        <dbReference type="ARBA" id="ARBA00022737"/>
    </source>
</evidence>
<evidence type="ECO:0000259" key="3">
    <source>
        <dbReference type="Pfam" id="PF24981"/>
    </source>
</evidence>
<dbReference type="Proteomes" id="UP000178943">
    <property type="component" value="Unassembled WGS sequence"/>
</dbReference>
<evidence type="ECO:0000256" key="1">
    <source>
        <dbReference type="ARBA" id="ARBA00022441"/>
    </source>
</evidence>
<dbReference type="EMBL" id="MFGW01000006">
    <property type="protein sequence ID" value="OGF68264.1"/>
    <property type="molecule type" value="Genomic_DNA"/>
</dbReference>
<dbReference type="PANTHER" id="PTHR45632:SF3">
    <property type="entry name" value="KELCH-LIKE PROTEIN 32"/>
    <property type="match status" value="1"/>
</dbReference>
<dbReference type="InterPro" id="IPR015915">
    <property type="entry name" value="Kelch-typ_b-propeller"/>
</dbReference>
<evidence type="ECO:0000313" key="4">
    <source>
        <dbReference type="EMBL" id="OGF68264.1"/>
    </source>
</evidence>
<dbReference type="InterPro" id="IPR013783">
    <property type="entry name" value="Ig-like_fold"/>
</dbReference>
<keyword evidence="1" id="KW-0880">Kelch repeat</keyword>
<organism evidence="4 5">
    <name type="scientific">Candidatus Fischerbacteria bacterium RBG_13_37_8</name>
    <dbReference type="NCBI Taxonomy" id="1817863"/>
    <lineage>
        <taxon>Bacteria</taxon>
        <taxon>Candidatus Fischeribacteriota</taxon>
    </lineage>
</organism>
<dbReference type="Pfam" id="PF24981">
    <property type="entry name" value="Beta-prop_ATRN-LZTR1"/>
    <property type="match status" value="1"/>
</dbReference>